<organism evidence="1 2">
    <name type="scientific">Galdieria yellowstonensis</name>
    <dbReference type="NCBI Taxonomy" id="3028027"/>
    <lineage>
        <taxon>Eukaryota</taxon>
        <taxon>Rhodophyta</taxon>
        <taxon>Bangiophyceae</taxon>
        <taxon>Galdieriales</taxon>
        <taxon>Galdieriaceae</taxon>
        <taxon>Galdieria</taxon>
    </lineage>
</organism>
<keyword evidence="2" id="KW-1185">Reference proteome</keyword>
<evidence type="ECO:0000313" key="1">
    <source>
        <dbReference type="EMBL" id="KAK4525857.1"/>
    </source>
</evidence>
<gene>
    <name evidence="1" type="ORF">GAYE_SCF17G3766</name>
</gene>
<name>A0AAV9IES9_9RHOD</name>
<proteinExistence type="predicted"/>
<accession>A0AAV9IES9</accession>
<comment type="caution">
    <text evidence="1">The sequence shown here is derived from an EMBL/GenBank/DDBJ whole genome shotgun (WGS) entry which is preliminary data.</text>
</comment>
<evidence type="ECO:0000313" key="2">
    <source>
        <dbReference type="Proteomes" id="UP001300502"/>
    </source>
</evidence>
<reference evidence="1 2" key="1">
    <citation type="submission" date="2022-07" db="EMBL/GenBank/DDBJ databases">
        <title>Genome-wide signatures of adaptation to extreme environments.</title>
        <authorList>
            <person name="Cho C.H."/>
            <person name="Yoon H.S."/>
        </authorList>
    </citation>
    <scope>NUCLEOTIDE SEQUENCE [LARGE SCALE GENOMIC DNA]</scope>
    <source>
        <strain evidence="1 2">108.79 E11</strain>
    </source>
</reference>
<dbReference type="AlphaFoldDB" id="A0AAV9IES9"/>
<protein>
    <submittedName>
        <fullName evidence="1">Uncharacterized protein</fullName>
    </submittedName>
</protein>
<sequence length="250" mass="29335">MFVHLPCSCTSRPRFLLRTSVKSTHQSHYYWNIGSAWRRKSLHSDRKWLHVQCNAQDEKSSSESEASSKWQPSLTERINPIEHGDVLNEMFWEAKKQVEAARRGERMSGEESIERFHQKAAALSVKKKPPAPKNIYLLSRSERRWRRLKKRISIFFSGLFAPIVDWHSVLRNRIREIGLVEWGPPKQPTPCNECYSFGFRPCPYCNMLGVRYTLSRRGKATCIHCFGLGWQTCPHCRGHQPETWMQDIYL</sequence>
<dbReference type="Proteomes" id="UP001300502">
    <property type="component" value="Unassembled WGS sequence"/>
</dbReference>
<dbReference type="EMBL" id="JANCYU010000034">
    <property type="protein sequence ID" value="KAK4525857.1"/>
    <property type="molecule type" value="Genomic_DNA"/>
</dbReference>